<dbReference type="KEGG" id="ptm:GSPATT00014168001"/>
<dbReference type="RefSeq" id="XP_001446598.1">
    <property type="nucleotide sequence ID" value="XM_001446561.1"/>
</dbReference>
<dbReference type="PANTHER" id="PTHR42769">
    <property type="entry name" value="SUPEROXIDE DISMUTASE"/>
    <property type="match status" value="1"/>
</dbReference>
<dbReference type="GO" id="GO:0046872">
    <property type="term" value="F:metal ion binding"/>
    <property type="evidence" value="ECO:0007669"/>
    <property type="project" value="UniProtKB-KW"/>
</dbReference>
<dbReference type="GO" id="GO:0004784">
    <property type="term" value="F:superoxide dismutase activity"/>
    <property type="evidence" value="ECO:0007669"/>
    <property type="project" value="UniProtKB-EC"/>
</dbReference>
<protein>
    <recommendedName>
        <fullName evidence="2">superoxide dismutase</fullName>
        <ecNumber evidence="2">1.15.1.1</ecNumber>
    </recommendedName>
</protein>
<dbReference type="EC" id="1.15.1.1" evidence="2"/>
<evidence type="ECO:0000259" key="5">
    <source>
        <dbReference type="Pfam" id="PF00081"/>
    </source>
</evidence>
<accession>A0D834</accession>
<evidence type="ECO:0000256" key="1">
    <source>
        <dbReference type="ARBA" id="ARBA00008714"/>
    </source>
</evidence>
<evidence type="ECO:0000313" key="7">
    <source>
        <dbReference type="Proteomes" id="UP000000600"/>
    </source>
</evidence>
<dbReference type="AlphaFoldDB" id="A0D834"/>
<proteinExistence type="inferred from homology"/>
<dbReference type="Pfam" id="PF00081">
    <property type="entry name" value="Sod_Fe_N"/>
    <property type="match status" value="1"/>
</dbReference>
<dbReference type="InterPro" id="IPR019831">
    <property type="entry name" value="Mn/Fe_SOD_N"/>
</dbReference>
<comment type="similarity">
    <text evidence="1">Belongs to the iron/manganese superoxide dismutase family.</text>
</comment>
<keyword evidence="4" id="KW-0560">Oxidoreductase</keyword>
<dbReference type="HOGENOM" id="CLU_2269052_0_0_1"/>
<dbReference type="GeneID" id="5032383"/>
<feature type="domain" description="Manganese/iron superoxide dismutase N-terminal" evidence="5">
    <location>
        <begin position="2"/>
        <end position="81"/>
    </location>
</feature>
<dbReference type="eggNOG" id="KOG0876">
    <property type="taxonomic scope" value="Eukaryota"/>
</dbReference>
<organism evidence="6 7">
    <name type="scientific">Paramecium tetraurelia</name>
    <dbReference type="NCBI Taxonomy" id="5888"/>
    <lineage>
        <taxon>Eukaryota</taxon>
        <taxon>Sar</taxon>
        <taxon>Alveolata</taxon>
        <taxon>Ciliophora</taxon>
        <taxon>Intramacronucleata</taxon>
        <taxon>Oligohymenophorea</taxon>
        <taxon>Peniculida</taxon>
        <taxon>Parameciidae</taxon>
        <taxon>Paramecium</taxon>
    </lineage>
</organism>
<name>A0D834_PARTE</name>
<dbReference type="SUPFAM" id="SSF46609">
    <property type="entry name" value="Fe,Mn superoxide dismutase (SOD), N-terminal domain"/>
    <property type="match status" value="1"/>
</dbReference>
<sequence>MFELISLPYKDLSPYISAKTLSYHHGAHHKGYVNALNTLIQGTDYQGQSLEEIILSNQQKAVKIFNHATQLWNHNSYWIILTAAFKKNSHNLQTNRKIVQKFC</sequence>
<reference evidence="6 7" key="1">
    <citation type="journal article" date="2006" name="Nature">
        <title>Global trends of whole-genome duplications revealed by the ciliate Paramecium tetraurelia.</title>
        <authorList>
            <consortium name="Genoscope"/>
            <person name="Aury J.-M."/>
            <person name="Jaillon O."/>
            <person name="Duret L."/>
            <person name="Noel B."/>
            <person name="Jubin C."/>
            <person name="Porcel B.M."/>
            <person name="Segurens B."/>
            <person name="Daubin V."/>
            <person name="Anthouard V."/>
            <person name="Aiach N."/>
            <person name="Arnaiz O."/>
            <person name="Billaut A."/>
            <person name="Beisson J."/>
            <person name="Blanc I."/>
            <person name="Bouhouche K."/>
            <person name="Camara F."/>
            <person name="Duharcourt S."/>
            <person name="Guigo R."/>
            <person name="Gogendeau D."/>
            <person name="Katinka M."/>
            <person name="Keller A.-M."/>
            <person name="Kissmehl R."/>
            <person name="Klotz C."/>
            <person name="Koll F."/>
            <person name="Le Moue A."/>
            <person name="Lepere C."/>
            <person name="Malinsky S."/>
            <person name="Nowacki M."/>
            <person name="Nowak J.K."/>
            <person name="Plattner H."/>
            <person name="Poulain J."/>
            <person name="Ruiz F."/>
            <person name="Serrano V."/>
            <person name="Zagulski M."/>
            <person name="Dessen P."/>
            <person name="Betermier M."/>
            <person name="Weissenbach J."/>
            <person name="Scarpelli C."/>
            <person name="Schachter V."/>
            <person name="Sperling L."/>
            <person name="Meyer E."/>
            <person name="Cohen J."/>
            <person name="Wincker P."/>
        </authorList>
    </citation>
    <scope>NUCLEOTIDE SEQUENCE [LARGE SCALE GENOMIC DNA]</scope>
    <source>
        <strain evidence="6 7">Stock d4-2</strain>
    </source>
</reference>
<evidence type="ECO:0000313" key="6">
    <source>
        <dbReference type="EMBL" id="CAK79201.1"/>
    </source>
</evidence>
<evidence type="ECO:0000256" key="4">
    <source>
        <dbReference type="ARBA" id="ARBA00023002"/>
    </source>
</evidence>
<dbReference type="PANTHER" id="PTHR42769:SF3">
    <property type="entry name" value="SUPEROXIDE DISMUTASE [FE] 2, CHLOROPLASTIC"/>
    <property type="match status" value="1"/>
</dbReference>
<keyword evidence="3" id="KW-0479">Metal-binding</keyword>
<gene>
    <name evidence="6" type="ORF">GSPATT00014168001</name>
</gene>
<dbReference type="InterPro" id="IPR036324">
    <property type="entry name" value="Mn/Fe_SOD_N_sf"/>
</dbReference>
<dbReference type="STRING" id="5888.A0D834"/>
<keyword evidence="7" id="KW-1185">Reference proteome</keyword>
<evidence type="ECO:0000256" key="3">
    <source>
        <dbReference type="ARBA" id="ARBA00022723"/>
    </source>
</evidence>
<dbReference type="Gene3D" id="1.10.287.990">
    <property type="entry name" value="Fe,Mn superoxide dismutase (SOD) domain"/>
    <property type="match status" value="1"/>
</dbReference>
<dbReference type="InParanoid" id="A0D834"/>
<dbReference type="Proteomes" id="UP000000600">
    <property type="component" value="Unassembled WGS sequence"/>
</dbReference>
<evidence type="ECO:0000256" key="2">
    <source>
        <dbReference type="ARBA" id="ARBA00012682"/>
    </source>
</evidence>
<dbReference type="EMBL" id="CT868319">
    <property type="protein sequence ID" value="CAK79201.1"/>
    <property type="molecule type" value="Genomic_DNA"/>
</dbReference>